<feature type="region of interest" description="Disordered" evidence="1">
    <location>
        <begin position="86"/>
        <end position="125"/>
    </location>
</feature>
<evidence type="ECO:0000313" key="2">
    <source>
        <dbReference type="EMBL" id="KAH6830980.1"/>
    </source>
</evidence>
<dbReference type="Proteomes" id="UP001190926">
    <property type="component" value="Unassembled WGS sequence"/>
</dbReference>
<evidence type="ECO:0000256" key="1">
    <source>
        <dbReference type="SAM" id="MobiDB-lite"/>
    </source>
</evidence>
<evidence type="ECO:0000313" key="3">
    <source>
        <dbReference type="Proteomes" id="UP001190926"/>
    </source>
</evidence>
<gene>
    <name evidence="2" type="ORF">C2S53_006746</name>
</gene>
<comment type="caution">
    <text evidence="2">The sequence shown here is derived from an EMBL/GenBank/DDBJ whole genome shotgun (WGS) entry which is preliminary data.</text>
</comment>
<dbReference type="PANTHER" id="PTHR35998:SF1">
    <property type="entry name" value="OS02G0127900 PROTEIN"/>
    <property type="match status" value="1"/>
</dbReference>
<accession>A0AAD4P9K8</accession>
<feature type="compositionally biased region" description="Polar residues" evidence="1">
    <location>
        <begin position="98"/>
        <end position="118"/>
    </location>
</feature>
<keyword evidence="3" id="KW-1185">Reference proteome</keyword>
<dbReference type="PANTHER" id="PTHR35998">
    <property type="entry name" value="OS02G0127900 PROTEIN"/>
    <property type="match status" value="1"/>
</dbReference>
<dbReference type="EMBL" id="SDAM02000091">
    <property type="protein sequence ID" value="KAH6830980.1"/>
    <property type="molecule type" value="Genomic_DNA"/>
</dbReference>
<proteinExistence type="predicted"/>
<sequence>MVLWEITLGTAYFLGLKRTYRLALKIQRKLITPEHPKIRDFVYRRTRNVFDAALTVHRKVQERDIEVGRNLGNRILRFLDRVKPEAQIRGPSPPAPKPNTNMTKQLNNSKHLNNQGLPKSTDKDSDRHLFAASRSFLPNTPTIAMMIKPTRPIGHNVQYRQYATGGLEFFTVNRTRFGPGEVLRNDIRYWSLHQ</sequence>
<dbReference type="AlphaFoldDB" id="A0AAD4P9K8"/>
<protein>
    <submittedName>
        <fullName evidence="2">Envelope glycoprotein</fullName>
    </submittedName>
</protein>
<reference evidence="2 3" key="1">
    <citation type="journal article" date="2021" name="Nat. Commun.">
        <title>Incipient diploidization of the medicinal plant Perilla within 10,000 years.</title>
        <authorList>
            <person name="Zhang Y."/>
            <person name="Shen Q."/>
            <person name="Leng L."/>
            <person name="Zhang D."/>
            <person name="Chen S."/>
            <person name="Shi Y."/>
            <person name="Ning Z."/>
            <person name="Chen S."/>
        </authorList>
    </citation>
    <scope>NUCLEOTIDE SEQUENCE [LARGE SCALE GENOMIC DNA]</scope>
    <source>
        <strain evidence="3">cv. PC099</strain>
    </source>
</reference>
<name>A0AAD4P9K8_PERFH</name>
<organism evidence="2 3">
    <name type="scientific">Perilla frutescens var. hirtella</name>
    <name type="common">Perilla citriodora</name>
    <name type="synonym">Perilla setoyensis</name>
    <dbReference type="NCBI Taxonomy" id="608512"/>
    <lineage>
        <taxon>Eukaryota</taxon>
        <taxon>Viridiplantae</taxon>
        <taxon>Streptophyta</taxon>
        <taxon>Embryophyta</taxon>
        <taxon>Tracheophyta</taxon>
        <taxon>Spermatophyta</taxon>
        <taxon>Magnoliopsida</taxon>
        <taxon>eudicotyledons</taxon>
        <taxon>Gunneridae</taxon>
        <taxon>Pentapetalae</taxon>
        <taxon>asterids</taxon>
        <taxon>lamiids</taxon>
        <taxon>Lamiales</taxon>
        <taxon>Lamiaceae</taxon>
        <taxon>Nepetoideae</taxon>
        <taxon>Elsholtzieae</taxon>
        <taxon>Perilla</taxon>
    </lineage>
</organism>